<dbReference type="InterPro" id="IPR013783">
    <property type="entry name" value="Ig-like_fold"/>
</dbReference>
<keyword evidence="3 6" id="KW-0808">Transferase</keyword>
<proteinExistence type="inferred from homology"/>
<dbReference type="SUPFAM" id="SSF51011">
    <property type="entry name" value="Glycosyl hydrolase domain"/>
    <property type="match status" value="1"/>
</dbReference>
<dbReference type="Proteomes" id="UP001331561">
    <property type="component" value="Unassembled WGS sequence"/>
</dbReference>
<comment type="catalytic activity">
    <reaction evidence="5 6">
        <text>alpha-maltose 1-phosphate + [(1-&gt;4)-alpha-D-glucosyl](n) = [(1-&gt;4)-alpha-D-glucosyl](n+2) + phosphate</text>
        <dbReference type="Rhea" id="RHEA:42692"/>
        <dbReference type="Rhea" id="RHEA-COMP:9584"/>
        <dbReference type="Rhea" id="RHEA-COMP:10183"/>
        <dbReference type="ChEBI" id="CHEBI:15444"/>
        <dbReference type="ChEBI" id="CHEBI:43474"/>
        <dbReference type="ChEBI" id="CHEBI:63576"/>
        <dbReference type="EC" id="2.4.99.16"/>
    </reaction>
</comment>
<name>A0ABU6K1C4_9RHOO</name>
<dbReference type="InterPro" id="IPR021828">
    <property type="entry name" value="GlgE_dom_N/S"/>
</dbReference>
<comment type="similarity">
    <text evidence="6">Belongs to the glycosyl hydrolase 13 family. GlgE subfamily.</text>
</comment>
<feature type="binding site" evidence="6">
    <location>
        <position position="359"/>
    </location>
    <ligand>
        <name>alpha-maltose 1-phosphate</name>
        <dbReference type="ChEBI" id="CHEBI:63576"/>
    </ligand>
</feature>
<dbReference type="RefSeq" id="WP_327598426.1">
    <property type="nucleotide sequence ID" value="NZ_JAYXHS010000001.1"/>
</dbReference>
<dbReference type="Pfam" id="PF11896">
    <property type="entry name" value="GlgE_dom_N_S"/>
    <property type="match status" value="1"/>
</dbReference>
<comment type="function">
    <text evidence="6">Maltosyltransferase that uses maltose 1-phosphate (M1P) as the sugar donor to elongate linear or branched alpha-(1-&gt;4)-glucans. Is involved in a branched alpha-glucan biosynthetic pathway from trehalose, together with TreS, Mak and GlgB.</text>
</comment>
<feature type="active site" description="Proton donor" evidence="6">
    <location>
        <position position="424"/>
    </location>
</feature>
<keyword evidence="2 6" id="KW-0328">Glycosyltransferase</keyword>
<dbReference type="Gene3D" id="2.60.40.1180">
    <property type="entry name" value="Golgi alpha-mannosidase II"/>
    <property type="match status" value="1"/>
</dbReference>
<protein>
    <recommendedName>
        <fullName evidence="6">Alpha-1,4-glucan:maltose-1-phosphate maltosyltransferase</fullName>
        <shortName evidence="6">GMPMT</shortName>
        <ecNumber evidence="6">2.4.99.16</ecNumber>
    </recommendedName>
    <alternativeName>
        <fullName evidence="6">(1-&gt;4)-alpha-D-glucan:maltose-1-phosphate alpha-D-maltosyltransferase</fullName>
    </alternativeName>
</protein>
<comment type="caution">
    <text evidence="8">The sequence shown here is derived from an EMBL/GenBank/DDBJ whole genome shotgun (WGS) entry which is preliminary data.</text>
</comment>
<evidence type="ECO:0000256" key="3">
    <source>
        <dbReference type="ARBA" id="ARBA00022679"/>
    </source>
</evidence>
<evidence type="ECO:0000256" key="2">
    <source>
        <dbReference type="ARBA" id="ARBA00022676"/>
    </source>
</evidence>
<feature type="binding site" evidence="6">
    <location>
        <position position="264"/>
    </location>
    <ligand>
        <name>alpha-maltose 1-phosphate</name>
        <dbReference type="ChEBI" id="CHEBI:63576"/>
    </ligand>
</feature>
<organism evidence="8 9">
    <name type="scientific">Uliginosibacterium silvisoli</name>
    <dbReference type="NCBI Taxonomy" id="3114758"/>
    <lineage>
        <taxon>Bacteria</taxon>
        <taxon>Pseudomonadati</taxon>
        <taxon>Pseudomonadota</taxon>
        <taxon>Betaproteobacteria</taxon>
        <taxon>Rhodocyclales</taxon>
        <taxon>Zoogloeaceae</taxon>
        <taxon>Uliginosibacterium</taxon>
    </lineage>
</organism>
<feature type="domain" description="Glycosyl hydrolase family 13 catalytic" evidence="7">
    <location>
        <begin position="216"/>
        <end position="562"/>
    </location>
</feature>
<dbReference type="CDD" id="cd11344">
    <property type="entry name" value="AmyAc_GlgE_like"/>
    <property type="match status" value="1"/>
</dbReference>
<feature type="binding site" evidence="6">
    <location>
        <position position="324"/>
    </location>
    <ligand>
        <name>alpha-maltose 1-phosphate</name>
        <dbReference type="ChEBI" id="CHEBI:63576"/>
    </ligand>
</feature>
<evidence type="ECO:0000256" key="1">
    <source>
        <dbReference type="ARBA" id="ARBA00011738"/>
    </source>
</evidence>
<evidence type="ECO:0000313" key="9">
    <source>
        <dbReference type="Proteomes" id="UP001331561"/>
    </source>
</evidence>
<dbReference type="SMART" id="SM00642">
    <property type="entry name" value="Aamy"/>
    <property type="match status" value="1"/>
</dbReference>
<keyword evidence="9" id="KW-1185">Reference proteome</keyword>
<dbReference type="EMBL" id="JAYXHS010000001">
    <property type="protein sequence ID" value="MEC5385471.1"/>
    <property type="molecule type" value="Genomic_DNA"/>
</dbReference>
<dbReference type="InterPro" id="IPR049171">
    <property type="entry name" value="GLGE_C"/>
</dbReference>
<feature type="active site" description="Nucleophile" evidence="6">
    <location>
        <position position="395"/>
    </location>
</feature>
<gene>
    <name evidence="6" type="primary">glgE</name>
    <name evidence="8" type="ORF">VVD49_07025</name>
</gene>
<evidence type="ECO:0000256" key="5">
    <source>
        <dbReference type="ARBA" id="ARBA00048735"/>
    </source>
</evidence>
<evidence type="ECO:0000256" key="6">
    <source>
        <dbReference type="HAMAP-Rule" id="MF_02124"/>
    </source>
</evidence>
<feature type="binding site" evidence="6">
    <location>
        <position position="396"/>
    </location>
    <ligand>
        <name>alpha-maltose 1-phosphate</name>
        <dbReference type="ChEBI" id="CHEBI:63576"/>
    </ligand>
</feature>
<evidence type="ECO:0000259" key="7">
    <source>
        <dbReference type="SMART" id="SM00642"/>
    </source>
</evidence>
<dbReference type="InterPro" id="IPR026585">
    <property type="entry name" value="GlgE"/>
</dbReference>
<dbReference type="EC" id="2.4.99.16" evidence="6"/>
<comment type="subunit">
    <text evidence="1 6">Homodimer.</text>
</comment>
<keyword evidence="4 6" id="KW-0119">Carbohydrate metabolism</keyword>
<dbReference type="Pfam" id="PF21702">
    <property type="entry name" value="GLGE_C"/>
    <property type="match status" value="1"/>
</dbReference>
<feature type="site" description="Transition state stabilizer" evidence="6">
    <location>
        <position position="482"/>
    </location>
</feature>
<sequence length="677" mass="76500">MSSADIMPIALDDGRIRVVIENVQPAVDGGRFPIKRIIGDVVEVFADCFADGHDVVACALLWRRAGDTEWHGTPMQPRGNDRWHADFTVNAIGRWEYTVRAWVDPFLSWQHDFSRRIEVDDVRIAASSGAALIADAARRAGTGSDAALLDAWARELAFATNAAEGADADALKRIGADAARGSIAQRYPDLTHALTCPQIYQVTVERERARFSAWYEFFPRSASDDIRRHGSFADCEAWLPYVKRMGFDVLYFPPIHPIGRSRRKGRNNTLEAGPEDVGSPWAIGAAEGGHDAILPELGTLAEFRSLVQAAASLEIDIAMDIAFQCAPDHPWVTEHPEWFRKRADGSIQYAENPPKKYQDIYPFDFETAQWRELWAALAGVFEFWVGQGVRIFRVDNPHTKAYPFWEWVIARIRAQHPEVIFLSEAFTRPRVMHRLAKAGFSQSYTYYTWRNSKQELTTYFTELTQGPGRDYFRPNVWPNTPDILPAALQYGGRPVFMARAALAATLSANYGIYGPAYELLDAAALRAGGEEYLDSEKFERRVWDRDRADSLVEFFSVLNRARRANAALQRDSGLRFLSVDNEQIIAYAKTSADGSNTVVCVVNLDPHHTQSGWVDLDMQAFGLGPDQSFQLHDVISDAHYLWHGARNYVSLDPQRCPAQIMELRAHLRRENDFDYFL</sequence>
<evidence type="ECO:0000313" key="8">
    <source>
        <dbReference type="EMBL" id="MEC5385471.1"/>
    </source>
</evidence>
<dbReference type="InterPro" id="IPR006047">
    <property type="entry name" value="GH13_cat_dom"/>
</dbReference>
<dbReference type="HAMAP" id="MF_02124">
    <property type="entry name" value="GlgE"/>
    <property type="match status" value="1"/>
</dbReference>
<dbReference type="InterPro" id="IPR017853">
    <property type="entry name" value="GH"/>
</dbReference>
<dbReference type="Gene3D" id="3.20.20.80">
    <property type="entry name" value="Glycosidases"/>
    <property type="match status" value="1"/>
</dbReference>
<reference evidence="8 9" key="1">
    <citation type="submission" date="2024-01" db="EMBL/GenBank/DDBJ databases">
        <title>Uliginosibacterium soil sp. nov.</title>
        <authorList>
            <person name="Lv Y."/>
        </authorList>
    </citation>
    <scope>NUCLEOTIDE SEQUENCE [LARGE SCALE GENOMIC DNA]</scope>
    <source>
        <strain evidence="8 9">H3</strain>
    </source>
</reference>
<dbReference type="Gene3D" id="2.60.40.10">
    <property type="entry name" value="Immunoglobulins"/>
    <property type="match status" value="1"/>
</dbReference>
<dbReference type="PANTHER" id="PTHR47786:SF2">
    <property type="entry name" value="GLYCOSYL HYDROLASE FAMILY 13 CATALYTIC DOMAIN-CONTAINING PROTEIN"/>
    <property type="match status" value="1"/>
</dbReference>
<evidence type="ECO:0000256" key="4">
    <source>
        <dbReference type="ARBA" id="ARBA00023277"/>
    </source>
</evidence>
<dbReference type="PANTHER" id="PTHR47786">
    <property type="entry name" value="ALPHA-1,4-GLUCAN:MALTOSE-1-PHOSPHATE MALTOSYLTRANSFERASE"/>
    <property type="match status" value="1"/>
</dbReference>
<dbReference type="InterPro" id="IPR013780">
    <property type="entry name" value="Glyco_hydro_b"/>
</dbReference>
<feature type="binding site" evidence="6">
    <location>
        <begin position="537"/>
        <end position="538"/>
    </location>
    <ligand>
        <name>alpha-maltose 1-phosphate</name>
        <dbReference type="ChEBI" id="CHEBI:63576"/>
    </ligand>
</feature>
<dbReference type="Gene3D" id="1.20.58.80">
    <property type="entry name" value="Phosphotransferase system, lactose/cellobiose-type IIA subunit"/>
    <property type="match status" value="1"/>
</dbReference>
<dbReference type="SUPFAM" id="SSF51445">
    <property type="entry name" value="(Trans)glycosidases"/>
    <property type="match status" value="1"/>
</dbReference>
<accession>A0ABU6K1C4</accession>